<dbReference type="PANTHER" id="PTHR47800">
    <property type="entry name" value="C2 DOMAIN-CONTAINING PROTEIN"/>
    <property type="match status" value="1"/>
</dbReference>
<accession>A0A1D2MA28</accession>
<gene>
    <name evidence="3" type="ORF">Ocin01_16844</name>
</gene>
<keyword evidence="4" id="KW-1185">Reference proteome</keyword>
<organism evidence="3 4">
    <name type="scientific">Orchesella cincta</name>
    <name type="common">Springtail</name>
    <name type="synonym">Podura cincta</name>
    <dbReference type="NCBI Taxonomy" id="48709"/>
    <lineage>
        <taxon>Eukaryota</taxon>
        <taxon>Metazoa</taxon>
        <taxon>Ecdysozoa</taxon>
        <taxon>Arthropoda</taxon>
        <taxon>Hexapoda</taxon>
        <taxon>Collembola</taxon>
        <taxon>Entomobryomorpha</taxon>
        <taxon>Entomobryoidea</taxon>
        <taxon>Orchesellidae</taxon>
        <taxon>Orchesellinae</taxon>
        <taxon>Orchesella</taxon>
    </lineage>
</organism>
<evidence type="ECO:0000313" key="3">
    <source>
        <dbReference type="EMBL" id="ODM89838.1"/>
    </source>
</evidence>
<dbReference type="STRING" id="48709.A0A1D2MA28"/>
<dbReference type="PROSITE" id="PS50004">
    <property type="entry name" value="C2"/>
    <property type="match status" value="2"/>
</dbReference>
<feature type="domain" description="C2" evidence="2">
    <location>
        <begin position="1"/>
        <end position="134"/>
    </location>
</feature>
<feature type="signal peptide" evidence="1">
    <location>
        <begin position="1"/>
        <end position="23"/>
    </location>
</feature>
<dbReference type="EMBL" id="LJIJ01002332">
    <property type="protein sequence ID" value="ODM89838.1"/>
    <property type="molecule type" value="Genomic_DNA"/>
</dbReference>
<comment type="caution">
    <text evidence="3">The sequence shown here is derived from an EMBL/GenBank/DDBJ whole genome shotgun (WGS) entry which is preliminary data.</text>
</comment>
<protein>
    <submittedName>
        <fullName evidence="3">Ras GTPase-activating protein 4</fullName>
    </submittedName>
</protein>
<sequence length="285" mass="32244">MENTLFLFIMLAAATNFFGFSDGAVVEKAKLKFKVSGRNIKNEGLLGTSDPYVIVSLSEDGGQSKSKVGRTDTIKNQLNPDWSNEFEIKFDRKKDQLLYFHVWDDDRMRRDETLGRVWVNVADYVDKGQLDTPNLDREGYLIIKSTDGEVGSGSLPLPAGTPESETLRFMLSANGLPSKDDIGFISIKGDPYVMVAYTDGPSGSVHEVGRTTVSSSKDPSWNDIMTFHWNRSKDQWLRFRIYDDDNLRRDDHLGQAWLEVNDYVAKGQIYTLLLPKKGTITIRRV</sequence>
<feature type="domain" description="C2" evidence="2">
    <location>
        <begin position="146"/>
        <end position="273"/>
    </location>
</feature>
<dbReference type="OrthoDB" id="8194173at2759"/>
<keyword evidence="1" id="KW-0732">Signal</keyword>
<evidence type="ECO:0000259" key="2">
    <source>
        <dbReference type="PROSITE" id="PS50004"/>
    </source>
</evidence>
<proteinExistence type="predicted"/>
<name>A0A1D2MA28_ORCCI</name>
<feature type="chain" id="PRO_5008903684" evidence="1">
    <location>
        <begin position="24"/>
        <end position="285"/>
    </location>
</feature>
<dbReference type="CDD" id="cd00030">
    <property type="entry name" value="C2"/>
    <property type="match status" value="1"/>
</dbReference>
<dbReference type="InterPro" id="IPR035892">
    <property type="entry name" value="C2_domain_sf"/>
</dbReference>
<dbReference type="GO" id="GO:0010628">
    <property type="term" value="P:positive regulation of gene expression"/>
    <property type="evidence" value="ECO:0007669"/>
    <property type="project" value="TreeGrafter"/>
</dbReference>
<reference evidence="3 4" key="1">
    <citation type="journal article" date="2016" name="Genome Biol. Evol.">
        <title>Gene Family Evolution Reflects Adaptation to Soil Environmental Stressors in the Genome of the Collembolan Orchesella cincta.</title>
        <authorList>
            <person name="Faddeeva-Vakhrusheva A."/>
            <person name="Derks M.F."/>
            <person name="Anvar S.Y."/>
            <person name="Agamennone V."/>
            <person name="Suring W."/>
            <person name="Smit S."/>
            <person name="van Straalen N.M."/>
            <person name="Roelofs D."/>
        </authorList>
    </citation>
    <scope>NUCLEOTIDE SEQUENCE [LARGE SCALE GENOMIC DNA]</scope>
    <source>
        <tissue evidence="3">Mixed pool</tissue>
    </source>
</reference>
<dbReference type="Pfam" id="PF00168">
    <property type="entry name" value="C2"/>
    <property type="match status" value="2"/>
</dbReference>
<dbReference type="SUPFAM" id="SSF49562">
    <property type="entry name" value="C2 domain (Calcium/lipid-binding domain, CaLB)"/>
    <property type="match status" value="2"/>
</dbReference>
<evidence type="ECO:0000313" key="4">
    <source>
        <dbReference type="Proteomes" id="UP000094527"/>
    </source>
</evidence>
<dbReference type="InterPro" id="IPR000008">
    <property type="entry name" value="C2_dom"/>
</dbReference>
<dbReference type="Gene3D" id="2.60.40.150">
    <property type="entry name" value="C2 domain"/>
    <property type="match status" value="2"/>
</dbReference>
<dbReference type="AlphaFoldDB" id="A0A1D2MA28"/>
<dbReference type="SMART" id="SM00239">
    <property type="entry name" value="C2"/>
    <property type="match status" value="2"/>
</dbReference>
<dbReference type="PANTHER" id="PTHR47800:SF5">
    <property type="entry name" value="FER-1-LIKE PROTEIN 6"/>
    <property type="match status" value="1"/>
</dbReference>
<dbReference type="PRINTS" id="PR00360">
    <property type="entry name" value="C2DOMAIN"/>
</dbReference>
<dbReference type="Proteomes" id="UP000094527">
    <property type="component" value="Unassembled WGS sequence"/>
</dbReference>
<evidence type="ECO:0000256" key="1">
    <source>
        <dbReference type="SAM" id="SignalP"/>
    </source>
</evidence>